<keyword evidence="2" id="KW-0812">Transmembrane</keyword>
<evidence type="ECO:0000313" key="4">
    <source>
        <dbReference type="Proteomes" id="UP000653076"/>
    </source>
</evidence>
<feature type="transmembrane region" description="Helical" evidence="2">
    <location>
        <begin position="95"/>
        <end position="117"/>
    </location>
</feature>
<protein>
    <submittedName>
        <fullName evidence="3">Uncharacterized protein</fullName>
    </submittedName>
</protein>
<comment type="caution">
    <text evidence="3">The sequence shown here is derived from an EMBL/GenBank/DDBJ whole genome shotgun (WGS) entry which is preliminary data.</text>
</comment>
<accession>A0ABQ4J903</accession>
<evidence type="ECO:0000256" key="1">
    <source>
        <dbReference type="SAM" id="MobiDB-lite"/>
    </source>
</evidence>
<reference evidence="3 4" key="1">
    <citation type="submission" date="2021-01" db="EMBL/GenBank/DDBJ databases">
        <title>Whole genome shotgun sequence of Verrucosispora qiuiae NBRC 106684.</title>
        <authorList>
            <person name="Komaki H."/>
            <person name="Tamura T."/>
        </authorList>
    </citation>
    <scope>NUCLEOTIDE SEQUENCE [LARGE SCALE GENOMIC DNA]</scope>
    <source>
        <strain evidence="3 4">NBRC 106684</strain>
    </source>
</reference>
<keyword evidence="2" id="KW-1133">Transmembrane helix</keyword>
<evidence type="ECO:0000313" key="3">
    <source>
        <dbReference type="EMBL" id="GIJ26568.1"/>
    </source>
</evidence>
<feature type="region of interest" description="Disordered" evidence="1">
    <location>
        <begin position="1"/>
        <end position="44"/>
    </location>
</feature>
<evidence type="ECO:0000256" key="2">
    <source>
        <dbReference type="SAM" id="Phobius"/>
    </source>
</evidence>
<proteinExistence type="predicted"/>
<gene>
    <name evidence="3" type="ORF">Vqi01_17300</name>
</gene>
<dbReference type="EMBL" id="BOPC01000022">
    <property type="protein sequence ID" value="GIJ26568.1"/>
    <property type="molecule type" value="Genomic_DNA"/>
</dbReference>
<name>A0ABQ4J903_9ACTN</name>
<sequence>MPAGVGPGPHGELPPAVPASTSALADRRQHPGSASTPDAPASGGSGLSAYYGDAASSATVAFPAGEENSGSLTGHILAQGWAESAGEASTSTLRVVIVMAIALALLVGISVLVVLLANDALSSVASGPPG</sequence>
<keyword evidence="4" id="KW-1185">Reference proteome</keyword>
<organism evidence="3 4">
    <name type="scientific">Micromonospora qiuiae</name>
    <dbReference type="NCBI Taxonomy" id="502268"/>
    <lineage>
        <taxon>Bacteria</taxon>
        <taxon>Bacillati</taxon>
        <taxon>Actinomycetota</taxon>
        <taxon>Actinomycetes</taxon>
        <taxon>Micromonosporales</taxon>
        <taxon>Micromonosporaceae</taxon>
        <taxon>Micromonospora</taxon>
    </lineage>
</organism>
<keyword evidence="2" id="KW-0472">Membrane</keyword>
<dbReference type="Proteomes" id="UP000653076">
    <property type="component" value="Unassembled WGS sequence"/>
</dbReference>